<comment type="caution">
    <text evidence="2">The sequence shown here is derived from an EMBL/GenBank/DDBJ whole genome shotgun (WGS) entry which is preliminary data.</text>
</comment>
<accession>A0A371FDV7</accession>
<dbReference type="Proteomes" id="UP000257109">
    <property type="component" value="Unassembled WGS sequence"/>
</dbReference>
<feature type="region of interest" description="Disordered" evidence="1">
    <location>
        <begin position="1"/>
        <end position="24"/>
    </location>
</feature>
<evidence type="ECO:0008006" key="4">
    <source>
        <dbReference type="Google" id="ProtNLM"/>
    </source>
</evidence>
<dbReference type="OrthoDB" id="1731207at2759"/>
<feature type="compositionally biased region" description="Basic and acidic residues" evidence="1">
    <location>
        <begin position="197"/>
        <end position="209"/>
    </location>
</feature>
<reference evidence="2" key="1">
    <citation type="submission" date="2018-05" db="EMBL/GenBank/DDBJ databases">
        <title>Draft genome of Mucuna pruriens seed.</title>
        <authorList>
            <person name="Nnadi N.E."/>
            <person name="Vos R."/>
            <person name="Hasami M.H."/>
            <person name="Devisetty U.K."/>
            <person name="Aguiy J.C."/>
        </authorList>
    </citation>
    <scope>NUCLEOTIDE SEQUENCE [LARGE SCALE GENOMIC DNA]</scope>
    <source>
        <strain evidence="2">JCA_2017</strain>
    </source>
</reference>
<evidence type="ECO:0000313" key="3">
    <source>
        <dbReference type="Proteomes" id="UP000257109"/>
    </source>
</evidence>
<sequence>MGLDRSLSSPTSPPINKERSNSKWCSGSGFKSIFDIVNGKPGLNCKKTRLPILSNLEKFEALDGFEALDTFAILVVLDRNQTDKDKDHLHDTRGPMTRSKTKMRKQSLQVLVLPASHGYDHAFDNFGSTDRSREEGEWDVDLKLVVKVFQEEFKAIYARLDDLQPIPSSKLVSKVVNMFSNPLYEHEEEEYSNGRYNENERRRRGEPRRDNYLGNIKMTIPTFLRKNDPEVYLEWERKVEHVFDCNNYFEEKKVKLAIVKFTNYASIWREQFIWRKAYSYMGRYEVYQEEDLYQTITIGTCTENCNVITQGSMSMQNYYEEIKVAMTRANVKEDREVSMARFIGGLKKEIADVVEL</sequence>
<feature type="compositionally biased region" description="Polar residues" evidence="1">
    <location>
        <begin position="1"/>
        <end position="10"/>
    </location>
</feature>
<name>A0A371FDV7_MUCPR</name>
<gene>
    <name evidence="2" type="ORF">CR513_43516</name>
</gene>
<dbReference type="PANTHER" id="PTHR35046">
    <property type="entry name" value="ZINC KNUCKLE (CCHC-TYPE) FAMILY PROTEIN"/>
    <property type="match status" value="1"/>
</dbReference>
<organism evidence="2 3">
    <name type="scientific">Mucuna pruriens</name>
    <name type="common">Velvet bean</name>
    <name type="synonym">Dolichos pruriens</name>
    <dbReference type="NCBI Taxonomy" id="157652"/>
    <lineage>
        <taxon>Eukaryota</taxon>
        <taxon>Viridiplantae</taxon>
        <taxon>Streptophyta</taxon>
        <taxon>Embryophyta</taxon>
        <taxon>Tracheophyta</taxon>
        <taxon>Spermatophyta</taxon>
        <taxon>Magnoliopsida</taxon>
        <taxon>eudicotyledons</taxon>
        <taxon>Gunneridae</taxon>
        <taxon>Pentapetalae</taxon>
        <taxon>rosids</taxon>
        <taxon>fabids</taxon>
        <taxon>Fabales</taxon>
        <taxon>Fabaceae</taxon>
        <taxon>Papilionoideae</taxon>
        <taxon>50 kb inversion clade</taxon>
        <taxon>NPAAA clade</taxon>
        <taxon>indigoferoid/millettioid clade</taxon>
        <taxon>Phaseoleae</taxon>
        <taxon>Mucuna</taxon>
    </lineage>
</organism>
<feature type="non-terminal residue" evidence="2">
    <location>
        <position position="1"/>
    </location>
</feature>
<keyword evidence="3" id="KW-1185">Reference proteome</keyword>
<proteinExistence type="predicted"/>
<dbReference type="PANTHER" id="PTHR35046:SF9">
    <property type="entry name" value="RNA-DIRECTED DNA POLYMERASE"/>
    <property type="match status" value="1"/>
</dbReference>
<evidence type="ECO:0000256" key="1">
    <source>
        <dbReference type="SAM" id="MobiDB-lite"/>
    </source>
</evidence>
<protein>
    <recommendedName>
        <fullName evidence="4">Retrotransposon gag domain-containing protein</fullName>
    </recommendedName>
</protein>
<dbReference type="AlphaFoldDB" id="A0A371FDV7"/>
<dbReference type="EMBL" id="QJKJ01009491">
    <property type="protein sequence ID" value="RDX76488.1"/>
    <property type="molecule type" value="Genomic_DNA"/>
</dbReference>
<feature type="region of interest" description="Disordered" evidence="1">
    <location>
        <begin position="190"/>
        <end position="209"/>
    </location>
</feature>
<evidence type="ECO:0000313" key="2">
    <source>
        <dbReference type="EMBL" id="RDX76488.1"/>
    </source>
</evidence>